<dbReference type="PROSITE" id="PS51375">
    <property type="entry name" value="PPR"/>
    <property type="match status" value="8"/>
</dbReference>
<accession>A0A2R6QMS5</accession>
<dbReference type="GO" id="GO:0009451">
    <property type="term" value="P:RNA modification"/>
    <property type="evidence" value="ECO:0007669"/>
    <property type="project" value="InterPro"/>
</dbReference>
<dbReference type="PANTHER" id="PTHR47926:SF545">
    <property type="entry name" value="PENTACOTRIPEPTIDE-REPEAT REGION OF PRORP DOMAIN-CONTAINING PROTEIN"/>
    <property type="match status" value="1"/>
</dbReference>
<comment type="caution">
    <text evidence="3">The sequence shown here is derived from an EMBL/GenBank/DDBJ whole genome shotgun (WGS) entry which is preliminary data.</text>
</comment>
<feature type="repeat" description="PPR" evidence="2">
    <location>
        <begin position="431"/>
        <end position="465"/>
    </location>
</feature>
<dbReference type="InterPro" id="IPR046848">
    <property type="entry name" value="E_motif"/>
</dbReference>
<dbReference type="Gene3D" id="1.25.40.10">
    <property type="entry name" value="Tetratricopeptide repeat domain"/>
    <property type="match status" value="5"/>
</dbReference>
<feature type="repeat" description="PPR" evidence="2">
    <location>
        <begin position="169"/>
        <end position="199"/>
    </location>
</feature>
<dbReference type="Pfam" id="PF20431">
    <property type="entry name" value="E_motif"/>
    <property type="match status" value="1"/>
</dbReference>
<keyword evidence="4" id="KW-1185">Reference proteome</keyword>
<gene>
    <name evidence="3" type="ORF">CEY00_Acc15474</name>
</gene>
<feature type="repeat" description="PPR" evidence="2">
    <location>
        <begin position="68"/>
        <end position="102"/>
    </location>
</feature>
<organism evidence="3 4">
    <name type="scientific">Actinidia chinensis var. chinensis</name>
    <name type="common">Chinese soft-hair kiwi</name>
    <dbReference type="NCBI Taxonomy" id="1590841"/>
    <lineage>
        <taxon>Eukaryota</taxon>
        <taxon>Viridiplantae</taxon>
        <taxon>Streptophyta</taxon>
        <taxon>Embryophyta</taxon>
        <taxon>Tracheophyta</taxon>
        <taxon>Spermatophyta</taxon>
        <taxon>Magnoliopsida</taxon>
        <taxon>eudicotyledons</taxon>
        <taxon>Gunneridae</taxon>
        <taxon>Pentapetalae</taxon>
        <taxon>asterids</taxon>
        <taxon>Ericales</taxon>
        <taxon>Actinidiaceae</taxon>
        <taxon>Actinidia</taxon>
    </lineage>
</organism>
<evidence type="ECO:0000313" key="4">
    <source>
        <dbReference type="Proteomes" id="UP000241394"/>
    </source>
</evidence>
<proteinExistence type="predicted"/>
<feature type="repeat" description="PPR" evidence="2">
    <location>
        <begin position="262"/>
        <end position="292"/>
    </location>
</feature>
<feature type="repeat" description="PPR" evidence="2">
    <location>
        <begin position="200"/>
        <end position="234"/>
    </location>
</feature>
<evidence type="ECO:0000256" key="2">
    <source>
        <dbReference type="PROSITE-ProRule" id="PRU00708"/>
    </source>
</evidence>
<dbReference type="GO" id="GO:0003723">
    <property type="term" value="F:RNA binding"/>
    <property type="evidence" value="ECO:0007669"/>
    <property type="project" value="InterPro"/>
</dbReference>
<dbReference type="FunCoup" id="A0A2R6QMS5">
    <property type="interactions" value="735"/>
</dbReference>
<dbReference type="EMBL" id="NKQK01000014">
    <property type="protein sequence ID" value="PSS11201.1"/>
    <property type="molecule type" value="Genomic_DNA"/>
</dbReference>
<feature type="repeat" description="PPR" evidence="2">
    <location>
        <begin position="396"/>
        <end position="430"/>
    </location>
</feature>
<dbReference type="STRING" id="1590841.A0A2R6QMS5"/>
<reference evidence="4" key="2">
    <citation type="journal article" date="2018" name="BMC Genomics">
        <title>A manually annotated Actinidia chinensis var. chinensis (kiwifruit) genome highlights the challenges associated with draft genomes and gene prediction in plants.</title>
        <authorList>
            <person name="Pilkington S.M."/>
            <person name="Crowhurst R."/>
            <person name="Hilario E."/>
            <person name="Nardozza S."/>
            <person name="Fraser L."/>
            <person name="Peng Y."/>
            <person name="Gunaseelan K."/>
            <person name="Simpson R."/>
            <person name="Tahir J."/>
            <person name="Deroles S.C."/>
            <person name="Templeton K."/>
            <person name="Luo Z."/>
            <person name="Davy M."/>
            <person name="Cheng C."/>
            <person name="McNeilage M."/>
            <person name="Scaglione D."/>
            <person name="Liu Y."/>
            <person name="Zhang Q."/>
            <person name="Datson P."/>
            <person name="De Silva N."/>
            <person name="Gardiner S.E."/>
            <person name="Bassett H."/>
            <person name="Chagne D."/>
            <person name="McCallum J."/>
            <person name="Dzierzon H."/>
            <person name="Deng C."/>
            <person name="Wang Y.Y."/>
            <person name="Barron L."/>
            <person name="Manako K."/>
            <person name="Bowen J."/>
            <person name="Foster T.M."/>
            <person name="Erridge Z.A."/>
            <person name="Tiffin H."/>
            <person name="Waite C.N."/>
            <person name="Davies K.M."/>
            <person name="Grierson E.P."/>
            <person name="Laing W.A."/>
            <person name="Kirk R."/>
            <person name="Chen X."/>
            <person name="Wood M."/>
            <person name="Montefiori M."/>
            <person name="Brummell D.A."/>
            <person name="Schwinn K.E."/>
            <person name="Catanach A."/>
            <person name="Fullerton C."/>
            <person name="Li D."/>
            <person name="Meiyalaghan S."/>
            <person name="Nieuwenhuizen N."/>
            <person name="Read N."/>
            <person name="Prakash R."/>
            <person name="Hunter D."/>
            <person name="Zhang H."/>
            <person name="McKenzie M."/>
            <person name="Knabel M."/>
            <person name="Harris A."/>
            <person name="Allan A.C."/>
            <person name="Gleave A."/>
            <person name="Chen A."/>
            <person name="Janssen B.J."/>
            <person name="Plunkett B."/>
            <person name="Ampomah-Dwamena C."/>
            <person name="Voogd C."/>
            <person name="Leif D."/>
            <person name="Lafferty D."/>
            <person name="Souleyre E.J.F."/>
            <person name="Varkonyi-Gasic E."/>
            <person name="Gambi F."/>
            <person name="Hanley J."/>
            <person name="Yao J.L."/>
            <person name="Cheung J."/>
            <person name="David K.M."/>
            <person name="Warren B."/>
            <person name="Marsh K."/>
            <person name="Snowden K.C."/>
            <person name="Lin-Wang K."/>
            <person name="Brian L."/>
            <person name="Martinez-Sanchez M."/>
            <person name="Wang M."/>
            <person name="Ileperuma N."/>
            <person name="Macnee N."/>
            <person name="Campin R."/>
            <person name="McAtee P."/>
            <person name="Drummond R.S.M."/>
            <person name="Espley R.V."/>
            <person name="Ireland H.S."/>
            <person name="Wu R."/>
            <person name="Atkinson R.G."/>
            <person name="Karunairetnam S."/>
            <person name="Bulley S."/>
            <person name="Chunkath S."/>
            <person name="Hanley Z."/>
            <person name="Storey R."/>
            <person name="Thrimawithana A.H."/>
            <person name="Thomson S."/>
            <person name="David C."/>
            <person name="Testolin R."/>
            <person name="Huang H."/>
            <person name="Hellens R.P."/>
            <person name="Schaffer R.J."/>
        </authorList>
    </citation>
    <scope>NUCLEOTIDE SEQUENCE [LARGE SCALE GENOMIC DNA]</scope>
    <source>
        <strain evidence="4">cv. Red5</strain>
    </source>
</reference>
<dbReference type="PANTHER" id="PTHR47926">
    <property type="entry name" value="PENTATRICOPEPTIDE REPEAT-CONTAINING PROTEIN"/>
    <property type="match status" value="1"/>
</dbReference>
<dbReference type="FunFam" id="1.25.40.10:FF:001097">
    <property type="entry name" value="Pentatricopeptide repeat-containing protein At4g22760"/>
    <property type="match status" value="1"/>
</dbReference>
<evidence type="ECO:0000256" key="1">
    <source>
        <dbReference type="ARBA" id="ARBA00022737"/>
    </source>
</evidence>
<feature type="repeat" description="PPR" evidence="2">
    <location>
        <begin position="293"/>
        <end position="327"/>
    </location>
</feature>
<reference evidence="3 4" key="1">
    <citation type="submission" date="2017-07" db="EMBL/GenBank/DDBJ databases">
        <title>An improved, manually edited Actinidia chinensis var. chinensis (kiwifruit) genome highlights the challenges associated with draft genomes and gene prediction in plants.</title>
        <authorList>
            <person name="Pilkington S."/>
            <person name="Crowhurst R."/>
            <person name="Hilario E."/>
            <person name="Nardozza S."/>
            <person name="Fraser L."/>
            <person name="Peng Y."/>
            <person name="Gunaseelan K."/>
            <person name="Simpson R."/>
            <person name="Tahir J."/>
            <person name="Deroles S."/>
            <person name="Templeton K."/>
            <person name="Luo Z."/>
            <person name="Davy M."/>
            <person name="Cheng C."/>
            <person name="Mcneilage M."/>
            <person name="Scaglione D."/>
            <person name="Liu Y."/>
            <person name="Zhang Q."/>
            <person name="Datson P."/>
            <person name="De Silva N."/>
            <person name="Gardiner S."/>
            <person name="Bassett H."/>
            <person name="Chagne D."/>
            <person name="Mccallum J."/>
            <person name="Dzierzon H."/>
            <person name="Deng C."/>
            <person name="Wang Y.-Y."/>
            <person name="Barron N."/>
            <person name="Manako K."/>
            <person name="Bowen J."/>
            <person name="Foster T."/>
            <person name="Erridge Z."/>
            <person name="Tiffin H."/>
            <person name="Waite C."/>
            <person name="Davies K."/>
            <person name="Grierson E."/>
            <person name="Laing W."/>
            <person name="Kirk R."/>
            <person name="Chen X."/>
            <person name="Wood M."/>
            <person name="Montefiori M."/>
            <person name="Brummell D."/>
            <person name="Schwinn K."/>
            <person name="Catanach A."/>
            <person name="Fullerton C."/>
            <person name="Li D."/>
            <person name="Meiyalaghan S."/>
            <person name="Nieuwenhuizen N."/>
            <person name="Read N."/>
            <person name="Prakash R."/>
            <person name="Hunter D."/>
            <person name="Zhang H."/>
            <person name="Mckenzie M."/>
            <person name="Knabel M."/>
            <person name="Harris A."/>
            <person name="Allan A."/>
            <person name="Chen A."/>
            <person name="Janssen B."/>
            <person name="Plunkett B."/>
            <person name="Dwamena C."/>
            <person name="Voogd C."/>
            <person name="Leif D."/>
            <person name="Lafferty D."/>
            <person name="Souleyre E."/>
            <person name="Varkonyi-Gasic E."/>
            <person name="Gambi F."/>
            <person name="Hanley J."/>
            <person name="Yao J.-L."/>
            <person name="Cheung J."/>
            <person name="David K."/>
            <person name="Warren B."/>
            <person name="Marsh K."/>
            <person name="Snowden K."/>
            <person name="Lin-Wang K."/>
            <person name="Brian L."/>
            <person name="Martinez-Sanchez M."/>
            <person name="Wang M."/>
            <person name="Ileperuma N."/>
            <person name="Macnee N."/>
            <person name="Campin R."/>
            <person name="Mcatee P."/>
            <person name="Drummond R."/>
            <person name="Espley R."/>
            <person name="Ireland H."/>
            <person name="Wu R."/>
            <person name="Atkinson R."/>
            <person name="Karunairetnam S."/>
            <person name="Bulley S."/>
            <person name="Chunkath S."/>
            <person name="Hanley Z."/>
            <person name="Storey R."/>
            <person name="Thrimawithana A."/>
            <person name="Thomson S."/>
            <person name="David C."/>
            <person name="Testolin R."/>
        </authorList>
    </citation>
    <scope>NUCLEOTIDE SEQUENCE [LARGE SCALE GENOMIC DNA]</scope>
    <source>
        <strain evidence="4">cv. Red5</strain>
        <tissue evidence="3">Young leaf</tissue>
    </source>
</reference>
<dbReference type="Gramene" id="PSS11201">
    <property type="protein sequence ID" value="PSS11201"/>
    <property type="gene ID" value="CEY00_Acc15474"/>
</dbReference>
<dbReference type="InterPro" id="IPR011990">
    <property type="entry name" value="TPR-like_helical_dom_sf"/>
</dbReference>
<name>A0A2R6QMS5_ACTCC</name>
<dbReference type="SUPFAM" id="SSF48452">
    <property type="entry name" value="TPR-like"/>
    <property type="match status" value="2"/>
</dbReference>
<dbReference type="InterPro" id="IPR046960">
    <property type="entry name" value="PPR_At4g14850-like_plant"/>
</dbReference>
<dbReference type="NCBIfam" id="TIGR00756">
    <property type="entry name" value="PPR"/>
    <property type="match status" value="7"/>
</dbReference>
<dbReference type="Pfam" id="PF01535">
    <property type="entry name" value="PPR"/>
    <property type="match status" value="4"/>
</dbReference>
<evidence type="ECO:0000313" key="3">
    <source>
        <dbReference type="EMBL" id="PSS11201.1"/>
    </source>
</evidence>
<dbReference type="InParanoid" id="A0A2R6QMS5"/>
<protein>
    <submittedName>
        <fullName evidence="3">Pentatricopeptide repeat-containing protein</fullName>
    </submittedName>
</protein>
<feature type="repeat" description="PPR" evidence="2">
    <location>
        <begin position="365"/>
        <end position="395"/>
    </location>
</feature>
<dbReference type="InterPro" id="IPR002885">
    <property type="entry name" value="PPR_rpt"/>
</dbReference>
<dbReference type="OrthoDB" id="185373at2759"/>
<dbReference type="Proteomes" id="UP000241394">
    <property type="component" value="Chromosome LG14"/>
</dbReference>
<sequence>MVVSKLVTLLNSSLTVKQAKQIHALVLVNGLNHLEPLVVRQVLVSTCNYSQSIAHYVKLILYHMQNPDVFSWSCTVRFLSQHAYFREAFALYVQMQRLGLCPSSFALSSSLKACARLVYKMAGISIHAQVHKYGFCKIVYVQTALVDFYSKLRNMETARKVFDEMVEKNVVSWNSMLSGYLKSGDLTMAHSLFDEIPKKDVVSWNSMVSGFARAGNMEQACALFRQMPERNTASWNAMVSGYLECGKRELARSFFDAMPTRNSVSWITMISGYSKGGDVESAQDLFDWMGEKDLLLYNAMISCYAQNGRSKEALQLFNKMLQPDVNIQPDKMTFASVISACSQMGDLSVGTQIESTMNRLRIRMDDHLATALIDLYAKSGRIDKAYELFHGLQKKDLISYTAMILGCGLNGRANDSIKLFEEMMDAQIYPNLVTFTGILTAYNHVGLVEEGYKCFTSMQKHGLVPSADHYGIMVDLFGRAGRLKEAYELIKNMPMQPHAGVWGALLLACSVHNNVELAEIAAKHCFALEPDTTGYRSLLASIYASVGRWDDAKRLRKGLQEKIPGCSWMEHN</sequence>
<dbReference type="Pfam" id="PF13041">
    <property type="entry name" value="PPR_2"/>
    <property type="match status" value="3"/>
</dbReference>
<dbReference type="AlphaFoldDB" id="A0A2R6QMS5"/>
<dbReference type="OMA" id="QLIMQMP"/>
<keyword evidence="1" id="KW-0677">Repeat</keyword>